<dbReference type="RefSeq" id="WP_142092460.1">
    <property type="nucleotide sequence ID" value="NZ_BAAAMD010000001.1"/>
</dbReference>
<proteinExistence type="predicted"/>
<name>A0A542ZQK9_9ACTN</name>
<dbReference type="SUPFAM" id="SSF55729">
    <property type="entry name" value="Acyl-CoA N-acyltransferases (Nat)"/>
    <property type="match status" value="1"/>
</dbReference>
<dbReference type="PROSITE" id="PS51186">
    <property type="entry name" value="GNAT"/>
    <property type="match status" value="1"/>
</dbReference>
<dbReference type="InterPro" id="IPR016181">
    <property type="entry name" value="Acyl_CoA_acyltransferase"/>
</dbReference>
<keyword evidence="3" id="KW-1185">Reference proteome</keyword>
<sequence length="163" mass="18400">MAPGRFRVRQATPVDLPEIADVLVREWRQAHAAGEEHPVEHEPQMSERIASWEQDMLMGAYFWVVYDTGEGDALVGFSRAGTARDEDAPGPLELWHLHVLEPARDTGVADHLITVTIGDAPAHLWVTEADEWAIEFYRRHGFEFDGGERPCDDGARDLRMVRA</sequence>
<dbReference type="OrthoDB" id="5243635at2"/>
<comment type="caution">
    <text evidence="2">The sequence shown here is derived from an EMBL/GenBank/DDBJ whole genome shotgun (WGS) entry which is preliminary data.</text>
</comment>
<keyword evidence="2" id="KW-0689">Ribosomal protein</keyword>
<evidence type="ECO:0000313" key="3">
    <source>
        <dbReference type="Proteomes" id="UP000316196"/>
    </source>
</evidence>
<reference evidence="2 3" key="1">
    <citation type="submission" date="2019-06" db="EMBL/GenBank/DDBJ databases">
        <title>Sequencing the genomes of 1000 actinobacteria strains.</title>
        <authorList>
            <person name="Klenk H.-P."/>
        </authorList>
    </citation>
    <scope>NUCLEOTIDE SEQUENCE [LARGE SCALE GENOMIC DNA]</scope>
    <source>
        <strain evidence="2 3">DSM 8251</strain>
    </source>
</reference>
<dbReference type="InterPro" id="IPR000182">
    <property type="entry name" value="GNAT_dom"/>
</dbReference>
<accession>A0A542ZQK9</accession>
<organism evidence="2 3">
    <name type="scientific">Propioniferax innocua</name>
    <dbReference type="NCBI Taxonomy" id="1753"/>
    <lineage>
        <taxon>Bacteria</taxon>
        <taxon>Bacillati</taxon>
        <taxon>Actinomycetota</taxon>
        <taxon>Actinomycetes</taxon>
        <taxon>Propionibacteriales</taxon>
        <taxon>Propionibacteriaceae</taxon>
        <taxon>Propioniferax</taxon>
    </lineage>
</organism>
<keyword evidence="2" id="KW-0687">Ribonucleoprotein</keyword>
<evidence type="ECO:0000259" key="1">
    <source>
        <dbReference type="PROSITE" id="PS51186"/>
    </source>
</evidence>
<dbReference type="Gene3D" id="3.40.630.30">
    <property type="match status" value="1"/>
</dbReference>
<dbReference type="Proteomes" id="UP000316196">
    <property type="component" value="Unassembled WGS sequence"/>
</dbReference>
<dbReference type="EMBL" id="VFOR01000001">
    <property type="protein sequence ID" value="TQL62643.1"/>
    <property type="molecule type" value="Genomic_DNA"/>
</dbReference>
<evidence type="ECO:0000313" key="2">
    <source>
        <dbReference type="EMBL" id="TQL62643.1"/>
    </source>
</evidence>
<feature type="domain" description="N-acetyltransferase" evidence="1">
    <location>
        <begin position="6"/>
        <end position="163"/>
    </location>
</feature>
<dbReference type="GO" id="GO:0005840">
    <property type="term" value="C:ribosome"/>
    <property type="evidence" value="ECO:0007669"/>
    <property type="project" value="UniProtKB-KW"/>
</dbReference>
<gene>
    <name evidence="2" type="ORF">FB460_0427</name>
</gene>
<dbReference type="AlphaFoldDB" id="A0A542ZQK9"/>
<dbReference type="Pfam" id="PF00583">
    <property type="entry name" value="Acetyltransf_1"/>
    <property type="match status" value="1"/>
</dbReference>
<protein>
    <submittedName>
        <fullName evidence="2">Ribosomal protein S18 acetylase RimI-like enzyme</fullName>
    </submittedName>
</protein>
<dbReference type="GO" id="GO:0016747">
    <property type="term" value="F:acyltransferase activity, transferring groups other than amino-acyl groups"/>
    <property type="evidence" value="ECO:0007669"/>
    <property type="project" value="InterPro"/>
</dbReference>